<sequence length="225" mass="26430">MDLTSELLLKFPATQISTLKNFKKSRITIDPQAYGFNLCYLNMFKNLTADLDISNRIKELHVWKTSEFDGYYSIFNNINLYLSYLKQDINEVTLIIHHQQSFSEGELAFLMELCSREFIQFIKSTKFDIRSLDPRKTLHLINTHLSRQTLLTLNKESSLKPHHQMSLELLAQLLSCSRNQLNQRTKNIKQQRTHIFNELSLNSRCVKELVDHSDSCISTEKIWRS</sequence>
<name>A0AA42SH16_ACIJO</name>
<organism evidence="1 2">
    <name type="scientific">Acinetobacter johnsonii</name>
    <dbReference type="NCBI Taxonomy" id="40214"/>
    <lineage>
        <taxon>Bacteria</taxon>
        <taxon>Pseudomonadati</taxon>
        <taxon>Pseudomonadota</taxon>
        <taxon>Gammaproteobacteria</taxon>
        <taxon>Moraxellales</taxon>
        <taxon>Moraxellaceae</taxon>
        <taxon>Acinetobacter</taxon>
    </lineage>
</organism>
<dbReference type="RefSeq" id="WP_279679153.1">
    <property type="nucleotide sequence ID" value="NZ_JAOCCL010000027.1"/>
</dbReference>
<reference evidence="1" key="1">
    <citation type="submission" date="2022-09" db="EMBL/GenBank/DDBJ databases">
        <title>Intensive care unit water sources are persistently colonized with multi-drug resistant bacteria and are the site of extensive horizontal gene transfer of antibiotic resistance genes.</title>
        <authorList>
            <person name="Diorio-Toth L."/>
        </authorList>
    </citation>
    <scope>NUCLEOTIDE SEQUENCE</scope>
    <source>
        <strain evidence="1">GD03885</strain>
    </source>
</reference>
<evidence type="ECO:0000313" key="2">
    <source>
        <dbReference type="Proteomes" id="UP001160116"/>
    </source>
</evidence>
<comment type="caution">
    <text evidence="1">The sequence shown here is derived from an EMBL/GenBank/DDBJ whole genome shotgun (WGS) entry which is preliminary data.</text>
</comment>
<dbReference type="EMBL" id="JAOCCL010000027">
    <property type="protein sequence ID" value="MDH0827064.1"/>
    <property type="molecule type" value="Genomic_DNA"/>
</dbReference>
<evidence type="ECO:0000313" key="1">
    <source>
        <dbReference type="EMBL" id="MDH0827064.1"/>
    </source>
</evidence>
<dbReference type="Proteomes" id="UP001160116">
    <property type="component" value="Unassembled WGS sequence"/>
</dbReference>
<dbReference type="AlphaFoldDB" id="A0AA42SH16"/>
<gene>
    <name evidence="1" type="ORF">N5C97_11245</name>
</gene>
<protein>
    <submittedName>
        <fullName evidence="1">Uncharacterized protein</fullName>
    </submittedName>
</protein>
<accession>A0AA42SH16</accession>
<proteinExistence type="predicted"/>